<evidence type="ECO:0000256" key="3">
    <source>
        <dbReference type="ARBA" id="ARBA00022475"/>
    </source>
</evidence>
<sequence>MVPAGIEPIRYSMLYAQILLNGLVLGGLYACIAVGFSLVWGVLNVINILHGSFVVLGSYIAYFAYVHLGIHPFMSVVLSGGALFVLGYVVQAGLINRVVGAPVLTTLVLTFGLDLLLNNSMIIAFSADYRTVQLAHPLGSTVVGGLVLPLDRLVAMLLACVLTVILYFVLVRSSIGRAIVAVRMDREAAALMGVNVKRIYAITFGLGALMAGAAGSLLSLIFPISPLNGSEFLGIAFIVCILGGLGSISGAIVGGLALGAIQSFGALLIGPQHGLTIAFVLLIILLIFKPTGIMGRRGYE</sequence>
<keyword evidence="7 9" id="KW-0472">Membrane</keyword>
<feature type="transmembrane region" description="Helical" evidence="9">
    <location>
        <begin position="232"/>
        <end position="258"/>
    </location>
</feature>
<dbReference type="Pfam" id="PF02653">
    <property type="entry name" value="BPD_transp_2"/>
    <property type="match status" value="1"/>
</dbReference>
<dbReference type="AlphaFoldDB" id="A0A1H4MM52"/>
<reference evidence="11" key="1">
    <citation type="submission" date="2016-10" db="EMBL/GenBank/DDBJ databases">
        <authorList>
            <person name="Varghese N."/>
            <person name="Submissions S."/>
        </authorList>
    </citation>
    <scope>NUCLEOTIDE SEQUENCE [LARGE SCALE GENOMIC DNA]</scope>
    <source>
        <strain evidence="11">ES.061</strain>
    </source>
</reference>
<keyword evidence="3" id="KW-1003">Cell membrane</keyword>
<feature type="transmembrane region" description="Helical" evidence="9">
    <location>
        <begin position="48"/>
        <end position="66"/>
    </location>
</feature>
<evidence type="ECO:0000313" key="10">
    <source>
        <dbReference type="EMBL" id="SEB83844.1"/>
    </source>
</evidence>
<feature type="transmembrane region" description="Helical" evidence="9">
    <location>
        <begin position="18"/>
        <end position="42"/>
    </location>
</feature>
<evidence type="ECO:0000256" key="8">
    <source>
        <dbReference type="ARBA" id="ARBA00037998"/>
    </source>
</evidence>
<dbReference type="InterPro" id="IPR052157">
    <property type="entry name" value="BCAA_transport_permease"/>
</dbReference>
<dbReference type="GO" id="GO:0022857">
    <property type="term" value="F:transmembrane transporter activity"/>
    <property type="evidence" value="ECO:0007669"/>
    <property type="project" value="InterPro"/>
</dbReference>
<keyword evidence="2" id="KW-0813">Transport</keyword>
<feature type="transmembrane region" description="Helical" evidence="9">
    <location>
        <begin position="98"/>
        <end position="117"/>
    </location>
</feature>
<dbReference type="InterPro" id="IPR001851">
    <property type="entry name" value="ABC_transp_permease"/>
</dbReference>
<keyword evidence="6 9" id="KW-1133">Transmembrane helix</keyword>
<dbReference type="EMBL" id="FNSL01000001">
    <property type="protein sequence ID" value="SEB83844.1"/>
    <property type="molecule type" value="Genomic_DNA"/>
</dbReference>
<evidence type="ECO:0000313" key="11">
    <source>
        <dbReference type="Proteomes" id="UP000199064"/>
    </source>
</evidence>
<name>A0A1H4MM52_9HYPH</name>
<dbReference type="Proteomes" id="UP000199064">
    <property type="component" value="Unassembled WGS sequence"/>
</dbReference>
<organism evidence="10 11">
    <name type="scientific">Nitratireductor aquibiodomus</name>
    <dbReference type="NCBI Taxonomy" id="204799"/>
    <lineage>
        <taxon>Bacteria</taxon>
        <taxon>Pseudomonadati</taxon>
        <taxon>Pseudomonadota</taxon>
        <taxon>Alphaproteobacteria</taxon>
        <taxon>Hyphomicrobiales</taxon>
        <taxon>Phyllobacteriaceae</taxon>
        <taxon>Nitratireductor</taxon>
    </lineage>
</organism>
<proteinExistence type="inferred from homology"/>
<evidence type="ECO:0000256" key="6">
    <source>
        <dbReference type="ARBA" id="ARBA00022989"/>
    </source>
</evidence>
<feature type="transmembrane region" description="Helical" evidence="9">
    <location>
        <begin position="153"/>
        <end position="179"/>
    </location>
</feature>
<feature type="transmembrane region" description="Helical" evidence="9">
    <location>
        <begin position="73"/>
        <end position="92"/>
    </location>
</feature>
<protein>
    <submittedName>
        <fullName evidence="10">Amino acid/amide ABC transporter membrane protein 1, HAAT family</fullName>
    </submittedName>
</protein>
<dbReference type="PANTHER" id="PTHR11795:SF445">
    <property type="entry name" value="AMINO ACID ABC TRANSPORTER PERMEASE PROTEIN"/>
    <property type="match status" value="1"/>
</dbReference>
<feature type="transmembrane region" description="Helical" evidence="9">
    <location>
        <begin position="264"/>
        <end position="288"/>
    </location>
</feature>
<evidence type="ECO:0000256" key="1">
    <source>
        <dbReference type="ARBA" id="ARBA00004651"/>
    </source>
</evidence>
<evidence type="ECO:0000256" key="2">
    <source>
        <dbReference type="ARBA" id="ARBA00022448"/>
    </source>
</evidence>
<evidence type="ECO:0000256" key="9">
    <source>
        <dbReference type="SAM" id="Phobius"/>
    </source>
</evidence>
<dbReference type="CDD" id="cd06582">
    <property type="entry name" value="TM_PBP1_LivH_like"/>
    <property type="match status" value="1"/>
</dbReference>
<evidence type="ECO:0000256" key="5">
    <source>
        <dbReference type="ARBA" id="ARBA00022970"/>
    </source>
</evidence>
<keyword evidence="11" id="KW-1185">Reference proteome</keyword>
<accession>A0A1H4MM52</accession>
<keyword evidence="4 9" id="KW-0812">Transmembrane</keyword>
<evidence type="ECO:0000256" key="4">
    <source>
        <dbReference type="ARBA" id="ARBA00022692"/>
    </source>
</evidence>
<comment type="subcellular location">
    <subcellularLocation>
        <location evidence="1">Cell membrane</location>
        <topology evidence="1">Multi-pass membrane protein</topology>
    </subcellularLocation>
</comment>
<gene>
    <name evidence="10" type="ORF">SAMN05216452_3372</name>
</gene>
<comment type="similarity">
    <text evidence="8">Belongs to the binding-protein-dependent transport system permease family. LivHM subfamily.</text>
</comment>
<dbReference type="GO" id="GO:0006865">
    <property type="term" value="P:amino acid transport"/>
    <property type="evidence" value="ECO:0007669"/>
    <property type="project" value="UniProtKB-KW"/>
</dbReference>
<evidence type="ECO:0000256" key="7">
    <source>
        <dbReference type="ARBA" id="ARBA00023136"/>
    </source>
</evidence>
<dbReference type="GO" id="GO:0005886">
    <property type="term" value="C:plasma membrane"/>
    <property type="evidence" value="ECO:0007669"/>
    <property type="project" value="UniProtKB-SubCell"/>
</dbReference>
<dbReference type="PANTHER" id="PTHR11795">
    <property type="entry name" value="BRANCHED-CHAIN AMINO ACID TRANSPORT SYSTEM PERMEASE PROTEIN LIVH"/>
    <property type="match status" value="1"/>
</dbReference>
<keyword evidence="5" id="KW-0029">Amino-acid transport</keyword>
<feature type="transmembrane region" description="Helical" evidence="9">
    <location>
        <begin position="199"/>
        <end position="220"/>
    </location>
</feature>